<evidence type="ECO:0000256" key="1">
    <source>
        <dbReference type="ARBA" id="ARBA00023125"/>
    </source>
</evidence>
<dbReference type="SUPFAM" id="SSF46689">
    <property type="entry name" value="Homeodomain-like"/>
    <property type="match status" value="1"/>
</dbReference>
<dbReference type="RefSeq" id="WP_163888570.1">
    <property type="nucleotide sequence ID" value="NZ_BLLB01000002.1"/>
</dbReference>
<keyword evidence="1 2" id="KW-0238">DNA-binding</keyword>
<sequence>MFGASDRPADDLTARARIRDAALAQFAERGVQGATIKGIADQAGVSPGLVQHHFGTKDNLRQVCDDTVIEVFRRQTVEGAASGDITRPDFINGLYRAAPPLIRYLARAAVEGGPAAAAVLDELAAGAEEFLSSTWPERFPRGSQQAGDAAAVMCAMHTGVIMLHDHLARQMGSDLAGAEATRIGLAMFDLYAAMGEFTASDTGRRIADAVTQHRDAQEGDR</sequence>
<dbReference type="PANTHER" id="PTHR30055:SF226">
    <property type="entry name" value="HTH-TYPE TRANSCRIPTIONAL REGULATOR PKSA"/>
    <property type="match status" value="1"/>
</dbReference>
<gene>
    <name evidence="4" type="ORF">MHIP_23310</name>
</gene>
<evidence type="ECO:0000313" key="4">
    <source>
        <dbReference type="EMBL" id="GFH01848.1"/>
    </source>
</evidence>
<evidence type="ECO:0000259" key="3">
    <source>
        <dbReference type="PROSITE" id="PS50977"/>
    </source>
</evidence>
<keyword evidence="5" id="KW-1185">Reference proteome</keyword>
<dbReference type="GO" id="GO:0003700">
    <property type="term" value="F:DNA-binding transcription factor activity"/>
    <property type="evidence" value="ECO:0007669"/>
    <property type="project" value="TreeGrafter"/>
</dbReference>
<feature type="domain" description="HTH tetR-type" evidence="3">
    <location>
        <begin position="12"/>
        <end position="72"/>
    </location>
</feature>
<feature type="DNA-binding region" description="H-T-H motif" evidence="2">
    <location>
        <begin position="35"/>
        <end position="54"/>
    </location>
</feature>
<reference evidence="4 5" key="1">
    <citation type="journal article" date="2019" name="Emerg. Microbes Infect.">
        <title>Comprehensive subspecies identification of 175 nontuberculous mycobacteria species based on 7547 genomic profiles.</title>
        <authorList>
            <person name="Matsumoto Y."/>
            <person name="Kinjo T."/>
            <person name="Motooka D."/>
            <person name="Nabeya D."/>
            <person name="Jung N."/>
            <person name="Uechi K."/>
            <person name="Horii T."/>
            <person name="Iida T."/>
            <person name="Fujita J."/>
            <person name="Nakamura S."/>
        </authorList>
    </citation>
    <scope>NUCLEOTIDE SEQUENCE [LARGE SCALE GENOMIC DNA]</scope>
    <source>
        <strain evidence="4 5">JCM 30996</strain>
    </source>
</reference>
<dbReference type="EMBL" id="BLLB01000002">
    <property type="protein sequence ID" value="GFH01848.1"/>
    <property type="molecule type" value="Genomic_DNA"/>
</dbReference>
<name>A0A7I9ZMJ4_9MYCO</name>
<dbReference type="Gene3D" id="1.10.357.10">
    <property type="entry name" value="Tetracycline Repressor, domain 2"/>
    <property type="match status" value="1"/>
</dbReference>
<dbReference type="Proteomes" id="UP000465304">
    <property type="component" value="Unassembled WGS sequence"/>
</dbReference>
<dbReference type="PRINTS" id="PR00455">
    <property type="entry name" value="HTHTETR"/>
</dbReference>
<dbReference type="InterPro" id="IPR009057">
    <property type="entry name" value="Homeodomain-like_sf"/>
</dbReference>
<dbReference type="PROSITE" id="PS50977">
    <property type="entry name" value="HTH_TETR_2"/>
    <property type="match status" value="1"/>
</dbReference>
<accession>A0A7I9ZMJ4</accession>
<comment type="caution">
    <text evidence="4">The sequence shown here is derived from an EMBL/GenBank/DDBJ whole genome shotgun (WGS) entry which is preliminary data.</text>
</comment>
<protein>
    <recommendedName>
        <fullName evidence="3">HTH tetR-type domain-containing protein</fullName>
    </recommendedName>
</protein>
<dbReference type="PANTHER" id="PTHR30055">
    <property type="entry name" value="HTH-TYPE TRANSCRIPTIONAL REGULATOR RUTR"/>
    <property type="match status" value="1"/>
</dbReference>
<organism evidence="4 5">
    <name type="scientific">Mycolicibacterium hippocampi</name>
    <dbReference type="NCBI Taxonomy" id="659824"/>
    <lineage>
        <taxon>Bacteria</taxon>
        <taxon>Bacillati</taxon>
        <taxon>Actinomycetota</taxon>
        <taxon>Actinomycetes</taxon>
        <taxon>Mycobacteriales</taxon>
        <taxon>Mycobacteriaceae</taxon>
        <taxon>Mycolicibacterium</taxon>
    </lineage>
</organism>
<evidence type="ECO:0000256" key="2">
    <source>
        <dbReference type="PROSITE-ProRule" id="PRU00335"/>
    </source>
</evidence>
<dbReference type="InterPro" id="IPR050109">
    <property type="entry name" value="HTH-type_TetR-like_transc_reg"/>
</dbReference>
<proteinExistence type="predicted"/>
<evidence type="ECO:0000313" key="5">
    <source>
        <dbReference type="Proteomes" id="UP000465304"/>
    </source>
</evidence>
<dbReference type="InterPro" id="IPR001647">
    <property type="entry name" value="HTH_TetR"/>
</dbReference>
<dbReference type="GO" id="GO:0000976">
    <property type="term" value="F:transcription cis-regulatory region binding"/>
    <property type="evidence" value="ECO:0007669"/>
    <property type="project" value="TreeGrafter"/>
</dbReference>
<dbReference type="AlphaFoldDB" id="A0A7I9ZMJ4"/>
<dbReference type="Pfam" id="PF00440">
    <property type="entry name" value="TetR_N"/>
    <property type="match status" value="1"/>
</dbReference>